<dbReference type="AlphaFoldDB" id="A0A1A9ASE3"/>
<evidence type="ECO:0000256" key="1">
    <source>
        <dbReference type="SAM" id="MobiDB-lite"/>
    </source>
</evidence>
<feature type="region of interest" description="Disordered" evidence="1">
    <location>
        <begin position="168"/>
        <end position="204"/>
    </location>
</feature>
<keyword evidence="2" id="KW-0812">Transmembrane</keyword>
<evidence type="ECO:0000313" key="4">
    <source>
        <dbReference type="EMBL" id="SBT59039.1"/>
    </source>
</evidence>
<dbReference type="EMBL" id="FLRD01001067">
    <property type="protein sequence ID" value="SBT56336.1"/>
    <property type="molecule type" value="Genomic_DNA"/>
</dbReference>
<reference evidence="4" key="2">
    <citation type="submission" date="2016-05" db="EMBL/GenBank/DDBJ databases">
        <authorList>
            <person name="Lavstsen T."/>
            <person name="Jespersen J.S."/>
        </authorList>
    </citation>
    <scope>NUCLEOTIDE SEQUENCE [LARGE SCALE GENOMIC DNA]</scope>
</reference>
<sequence>MLLKTYFICLNEKRRKETIIRVNVYKMVQIKFRNRGYRENLNAEDCMELFFTIIGDVQDKIEKLDEKTDVSSFIDECDEFGKYLDNGRSCYTEYYTGKNLQSTDIEGHVSSLSQEYIKLDNQDRNDFIKKCIEVEDFASESFQKLSSQNNFVVINASLLEKRINKGKCQNKEESHPEFPGAHSLDGDSVGSPEEDSKSFPGRYPEIHSVHTTQVSSGVEDISGDVNDDTGNLQISRNDYTADFFVAPSAFNVPHSLYKILLNNIIMHPINKPSGAQGNGIDKQRNSTDRVRSELNSPHEGVPLKVHILISSITLVVIIAHFLLTKFTSFGLLFSNKKGKKDNKYMNN</sequence>
<feature type="region of interest" description="Disordered" evidence="1">
    <location>
        <begin position="272"/>
        <end position="296"/>
    </location>
</feature>
<keyword evidence="6" id="KW-1185">Reference proteome</keyword>
<evidence type="ECO:0000313" key="3">
    <source>
        <dbReference type="EMBL" id="SBT56336.1"/>
    </source>
</evidence>
<accession>A0A1A9ASE3</accession>
<evidence type="ECO:0000256" key="2">
    <source>
        <dbReference type="SAM" id="Phobius"/>
    </source>
</evidence>
<protein>
    <recommendedName>
        <fullName evidence="7">PIR Superfamily Protein</fullName>
    </recommendedName>
</protein>
<dbReference type="Proteomes" id="UP000078555">
    <property type="component" value="Unassembled WGS sequence"/>
</dbReference>
<organism evidence="4 5">
    <name type="scientific">Plasmodium ovale wallikeri</name>
    <dbReference type="NCBI Taxonomy" id="864142"/>
    <lineage>
        <taxon>Eukaryota</taxon>
        <taxon>Sar</taxon>
        <taxon>Alveolata</taxon>
        <taxon>Apicomplexa</taxon>
        <taxon>Aconoidasida</taxon>
        <taxon>Haemosporida</taxon>
        <taxon>Plasmodiidae</taxon>
        <taxon>Plasmodium</taxon>
        <taxon>Plasmodium (Plasmodium)</taxon>
    </lineage>
</organism>
<name>A0A1A9ASE3_PLAOA</name>
<gene>
    <name evidence="3" type="ORF">POVWA1_075450</name>
    <name evidence="4" type="ORF">POVWA2_090860</name>
</gene>
<reference evidence="5 6" key="1">
    <citation type="submission" date="2016-05" db="EMBL/GenBank/DDBJ databases">
        <authorList>
            <person name="Naeem Raeece"/>
        </authorList>
    </citation>
    <scope>NUCLEOTIDE SEQUENCE [LARGE SCALE GENOMIC DNA]</scope>
</reference>
<evidence type="ECO:0000313" key="5">
    <source>
        <dbReference type="Proteomes" id="UP000078550"/>
    </source>
</evidence>
<keyword evidence="2" id="KW-0472">Membrane</keyword>
<dbReference type="Proteomes" id="UP000078550">
    <property type="component" value="Unassembled WGS sequence"/>
</dbReference>
<keyword evidence="2" id="KW-1133">Transmembrane helix</keyword>
<evidence type="ECO:0000313" key="6">
    <source>
        <dbReference type="Proteomes" id="UP000078555"/>
    </source>
</evidence>
<feature type="transmembrane region" description="Helical" evidence="2">
    <location>
        <begin position="307"/>
        <end position="333"/>
    </location>
</feature>
<dbReference type="EMBL" id="FLRE01002800">
    <property type="protein sequence ID" value="SBT59039.1"/>
    <property type="molecule type" value="Genomic_DNA"/>
</dbReference>
<evidence type="ECO:0008006" key="7">
    <source>
        <dbReference type="Google" id="ProtNLM"/>
    </source>
</evidence>
<feature type="compositionally biased region" description="Basic and acidic residues" evidence="1">
    <location>
        <begin position="281"/>
        <end position="292"/>
    </location>
</feature>
<proteinExistence type="predicted"/>